<evidence type="ECO:0000256" key="3">
    <source>
        <dbReference type="ARBA" id="ARBA00022692"/>
    </source>
</evidence>
<feature type="coiled-coil region" evidence="6">
    <location>
        <begin position="200"/>
        <end position="227"/>
    </location>
</feature>
<keyword evidence="2" id="KW-1003">Cell membrane</keyword>
<dbReference type="EMBL" id="JALAZD010000001">
    <property type="protein sequence ID" value="MCI0126792.1"/>
    <property type="molecule type" value="Genomic_DNA"/>
</dbReference>
<evidence type="ECO:0000256" key="7">
    <source>
        <dbReference type="SAM" id="Phobius"/>
    </source>
</evidence>
<dbReference type="InterPro" id="IPR003856">
    <property type="entry name" value="LPS_length_determ_N"/>
</dbReference>
<protein>
    <submittedName>
        <fullName evidence="9">GumC family protein</fullName>
    </submittedName>
</protein>
<evidence type="ECO:0000256" key="2">
    <source>
        <dbReference type="ARBA" id="ARBA00022475"/>
    </source>
</evidence>
<gene>
    <name evidence="9" type="ORF">ML536_08130</name>
</gene>
<keyword evidence="6" id="KW-0175">Coiled coil</keyword>
<dbReference type="AlphaFoldDB" id="A0AA41UB72"/>
<proteinExistence type="predicted"/>
<dbReference type="Pfam" id="PF02706">
    <property type="entry name" value="Wzz"/>
    <property type="match status" value="1"/>
</dbReference>
<comment type="caution">
    <text evidence="9">The sequence shown here is derived from an EMBL/GenBank/DDBJ whole genome shotgun (WGS) entry which is preliminary data.</text>
</comment>
<dbReference type="GO" id="GO:0004713">
    <property type="term" value="F:protein tyrosine kinase activity"/>
    <property type="evidence" value="ECO:0007669"/>
    <property type="project" value="TreeGrafter"/>
</dbReference>
<evidence type="ECO:0000259" key="8">
    <source>
        <dbReference type="Pfam" id="PF02706"/>
    </source>
</evidence>
<evidence type="ECO:0000313" key="9">
    <source>
        <dbReference type="EMBL" id="MCI0126792.1"/>
    </source>
</evidence>
<evidence type="ECO:0000256" key="1">
    <source>
        <dbReference type="ARBA" id="ARBA00004651"/>
    </source>
</evidence>
<keyword evidence="10" id="KW-1185">Reference proteome</keyword>
<dbReference type="InterPro" id="IPR050445">
    <property type="entry name" value="Bact_polysacc_biosynth/exp"/>
</dbReference>
<feature type="coiled-coil region" evidence="6">
    <location>
        <begin position="355"/>
        <end position="399"/>
    </location>
</feature>
<organism evidence="9 10">
    <name type="scientific">Paradevosia shaoguanensis</name>
    <dbReference type="NCBI Taxonomy" id="1335043"/>
    <lineage>
        <taxon>Bacteria</taxon>
        <taxon>Pseudomonadati</taxon>
        <taxon>Pseudomonadota</taxon>
        <taxon>Alphaproteobacteria</taxon>
        <taxon>Hyphomicrobiales</taxon>
        <taxon>Devosiaceae</taxon>
        <taxon>Paradevosia</taxon>
    </lineage>
</organism>
<comment type="subcellular location">
    <subcellularLocation>
        <location evidence="1">Cell membrane</location>
        <topology evidence="1">Multi-pass membrane protein</topology>
    </subcellularLocation>
</comment>
<evidence type="ECO:0000313" key="10">
    <source>
        <dbReference type="Proteomes" id="UP001156140"/>
    </source>
</evidence>
<feature type="domain" description="Polysaccharide chain length determinant N-terminal" evidence="8">
    <location>
        <begin position="13"/>
        <end position="104"/>
    </location>
</feature>
<dbReference type="Proteomes" id="UP001156140">
    <property type="component" value="Unassembled WGS sequence"/>
</dbReference>
<keyword evidence="4 7" id="KW-1133">Transmembrane helix</keyword>
<keyword evidence="5 7" id="KW-0472">Membrane</keyword>
<keyword evidence="3 7" id="KW-0812">Transmembrane</keyword>
<dbReference type="RefSeq" id="WP_281735540.1">
    <property type="nucleotide sequence ID" value="NZ_JAKETQ010000001.1"/>
</dbReference>
<dbReference type="GO" id="GO:0005886">
    <property type="term" value="C:plasma membrane"/>
    <property type="evidence" value="ECO:0007669"/>
    <property type="project" value="UniProtKB-SubCell"/>
</dbReference>
<feature type="transmembrane region" description="Helical" evidence="7">
    <location>
        <begin position="27"/>
        <end position="47"/>
    </location>
</feature>
<reference evidence="9" key="1">
    <citation type="submission" date="2022-03" db="EMBL/GenBank/DDBJ databases">
        <title>The complete genome sequence of a Methyloterrigena soli.</title>
        <authorList>
            <person name="Zi Z."/>
        </authorList>
    </citation>
    <scope>NUCLEOTIDE SEQUENCE</scope>
    <source>
        <strain evidence="9">M48</strain>
    </source>
</reference>
<evidence type="ECO:0000256" key="4">
    <source>
        <dbReference type="ARBA" id="ARBA00022989"/>
    </source>
</evidence>
<evidence type="ECO:0000256" key="6">
    <source>
        <dbReference type="SAM" id="Coils"/>
    </source>
</evidence>
<accession>A0AA41UB72</accession>
<dbReference type="PANTHER" id="PTHR32309:SF13">
    <property type="entry name" value="FERRIC ENTEROBACTIN TRANSPORT PROTEIN FEPE"/>
    <property type="match status" value="1"/>
</dbReference>
<name>A0AA41UB72_9HYPH</name>
<evidence type="ECO:0000256" key="5">
    <source>
        <dbReference type="ARBA" id="ARBA00023136"/>
    </source>
</evidence>
<dbReference type="PANTHER" id="PTHR32309">
    <property type="entry name" value="TYROSINE-PROTEIN KINASE"/>
    <property type="match status" value="1"/>
</dbReference>
<sequence>MAYESHDERDLSMDMRAMLGAIWARKIRIVLVTVLLLAATYGLLLFVPKTYESEAGILVAPRDSVYTRAAGDAGPSATESTADSAISSQIELIKSRDTLQSVIETQGLRDVKEFTDPGTSIVGLIGSLLGRKPAARDVDETILANLSERLSVKRSRDSLVITVGVRSEDPQLAARLANAIANAHVQRRAALSLSDTAEASVWLEQQIESLRTKVADAEAKVASFKVDNDLLTSGSTNTSVVDQQMSSVAGQITAAQERMNTALSRANLIDGMLKEGQPIEGITDIRDSATIQQLTQQKAQLQGEKAQKLATLLPNHPDVQAIVAQIAEIDKQIGIEGRRSAEVLKAEAKIESDLITSLLNELNRLKSSAGDATRQTVTLDGLQREAKAQRDLLESYLIRYRDATSRTDINASLPDVRVITLAAASVTPAAPKTTFILAAVGIVSFVLQIGMILFGELMSGRALVVRPRTEPKVSAEPAAARVVAVPETVTEDQFAIAPVVDPIEIVEEVEPQPSSEVEGGDDAPAGAANVIDAPRPSLSELTKLSADIGIGRARVVLLAAVGSQSECAAVAESLIGDALRRGLSLARVDAGSGLPSDEPGLTDLAADLVSFGDVVQKSVREGLSEVPWGQVATINRRSMKPVTLVEALADICEAVIVSTGRVGVTSSLPVFAGLDCRLVLVTNQDVTTEEIAAAQGDAEVLGYQLIQVVPVPARRAA</sequence>